<feature type="region of interest" description="Disordered" evidence="1">
    <location>
        <begin position="414"/>
        <end position="438"/>
    </location>
</feature>
<feature type="domain" description="TniQ" evidence="2">
    <location>
        <begin position="6"/>
        <end position="156"/>
    </location>
</feature>
<dbReference type="OrthoDB" id="470139at2"/>
<dbReference type="Proteomes" id="UP000294593">
    <property type="component" value="Unassembled WGS sequence"/>
</dbReference>
<dbReference type="EMBL" id="SNXW01000022">
    <property type="protein sequence ID" value="TDP78636.1"/>
    <property type="molecule type" value="Genomic_DNA"/>
</dbReference>
<comment type="caution">
    <text evidence="3">The sequence shown here is derived from an EMBL/GenBank/DDBJ whole genome shotgun (WGS) entry which is preliminary data.</text>
</comment>
<evidence type="ECO:0000259" key="2">
    <source>
        <dbReference type="Pfam" id="PF06527"/>
    </source>
</evidence>
<organism evidence="3 4">
    <name type="scientific">Aquabacterium commune</name>
    <dbReference type="NCBI Taxonomy" id="70586"/>
    <lineage>
        <taxon>Bacteria</taxon>
        <taxon>Pseudomonadati</taxon>
        <taxon>Pseudomonadota</taxon>
        <taxon>Betaproteobacteria</taxon>
        <taxon>Burkholderiales</taxon>
        <taxon>Aquabacterium</taxon>
    </lineage>
</organism>
<accession>A0A4R6QZK5</accession>
<dbReference type="AlphaFoldDB" id="A0A4R6QZK5"/>
<keyword evidence="4" id="KW-1185">Reference proteome</keyword>
<dbReference type="Pfam" id="PF06527">
    <property type="entry name" value="TniQ"/>
    <property type="match status" value="1"/>
</dbReference>
<protein>
    <submittedName>
        <fullName evidence="3">TniQ protein</fullName>
    </submittedName>
</protein>
<evidence type="ECO:0000256" key="1">
    <source>
        <dbReference type="SAM" id="MobiDB-lite"/>
    </source>
</evidence>
<gene>
    <name evidence="3" type="ORF">EV672_1223</name>
</gene>
<dbReference type="RefSeq" id="WP_133611360.1">
    <property type="nucleotide sequence ID" value="NZ_SNXW01000022.1"/>
</dbReference>
<name>A0A4R6QZK5_9BURK</name>
<dbReference type="InterPro" id="IPR009492">
    <property type="entry name" value="TniQ"/>
</dbReference>
<evidence type="ECO:0000313" key="3">
    <source>
        <dbReference type="EMBL" id="TDP78636.1"/>
    </source>
</evidence>
<reference evidence="3 4" key="1">
    <citation type="submission" date="2019-03" db="EMBL/GenBank/DDBJ databases">
        <title>Genomic Encyclopedia of Type Strains, Phase IV (KMG-IV): sequencing the most valuable type-strain genomes for metagenomic binning, comparative biology and taxonomic classification.</title>
        <authorList>
            <person name="Goeker M."/>
        </authorList>
    </citation>
    <scope>NUCLEOTIDE SEQUENCE [LARGE SCALE GENOMIC DNA]</scope>
    <source>
        <strain evidence="3 4">DSM 11901</strain>
    </source>
</reference>
<evidence type="ECO:0000313" key="4">
    <source>
        <dbReference type="Proteomes" id="UP000294593"/>
    </source>
</evidence>
<proteinExistence type="predicted"/>
<sequence length="438" mass="48437">MVVNLPSPLPDQTIESWATLIWLRNGWANWASASKAMFGSAQVKVDSPWHGGFAPFLRFLNGAAYNELSGLKEAHGYLPLLKPFLHPSSYASVLASETATRPRCIAQGPLGGLIKRTANYCPACVSDELDRHGFAFMHRAHQILGVAICAQHEARLLTVASPSNDQLVERGVLPQQCEESWQFQSEQDDCNVTEGMRRYAAFAAAAMHQQLPATSVWERLEVFAERLGINPKVSASCQLGASLLASRVQVMFPHAILRELNAEFLLELDAHIPGVLMGNSAWAQSATINLLVIATLFTDPDDFSSSVRRHQEKSLSAAEDLNIERSLPPPFGLIRDLLRVQPIKNIQTKYGVSQGNVITFLESRAAINVRRQARLQDAAQKKAIAEASRFFSRSGKRELWEFAKMRRNEHWLATSSPISTPQRPAETSSLSVQARTAC</sequence>